<dbReference type="InterPro" id="IPR019734">
    <property type="entry name" value="TPR_rpt"/>
</dbReference>
<evidence type="ECO:0000313" key="3">
    <source>
        <dbReference type="EMBL" id="TGK12087.1"/>
    </source>
</evidence>
<name>A0A4R9GHG3_9LEPT</name>
<evidence type="ECO:0000313" key="4">
    <source>
        <dbReference type="Proteomes" id="UP000298458"/>
    </source>
</evidence>
<organism evidence="3 4">
    <name type="scientific">Leptospira fletcheri</name>
    <dbReference type="NCBI Taxonomy" id="2484981"/>
    <lineage>
        <taxon>Bacteria</taxon>
        <taxon>Pseudomonadati</taxon>
        <taxon>Spirochaetota</taxon>
        <taxon>Spirochaetia</taxon>
        <taxon>Leptospirales</taxon>
        <taxon>Leptospiraceae</taxon>
        <taxon>Leptospira</taxon>
    </lineage>
</organism>
<dbReference type="RefSeq" id="WP_135767490.1">
    <property type="nucleotide sequence ID" value="NZ_RQET01000004.1"/>
</dbReference>
<reference evidence="3" key="1">
    <citation type="journal article" date="2019" name="PLoS Negl. Trop. Dis.">
        <title>Revisiting the worldwide diversity of Leptospira species in the environment.</title>
        <authorList>
            <person name="Vincent A.T."/>
            <person name="Schiettekatte O."/>
            <person name="Bourhy P."/>
            <person name="Veyrier F.J."/>
            <person name="Picardeau M."/>
        </authorList>
    </citation>
    <scope>NUCLEOTIDE SEQUENCE [LARGE SCALE GENOMIC DNA]</scope>
    <source>
        <strain evidence="3">SSW15</strain>
    </source>
</reference>
<dbReference type="OrthoDB" id="320143at2"/>
<keyword evidence="4" id="KW-1185">Reference proteome</keyword>
<dbReference type="PROSITE" id="PS51257">
    <property type="entry name" value="PROKAR_LIPOPROTEIN"/>
    <property type="match status" value="1"/>
</dbReference>
<evidence type="ECO:0000256" key="2">
    <source>
        <dbReference type="SAM" id="MobiDB-lite"/>
    </source>
</evidence>
<protein>
    <submittedName>
        <fullName evidence="3">Lipoprotein LipL41</fullName>
    </submittedName>
</protein>
<dbReference type="PROSITE" id="PS50005">
    <property type="entry name" value="TPR"/>
    <property type="match status" value="1"/>
</dbReference>
<dbReference type="Gene3D" id="1.25.40.10">
    <property type="entry name" value="Tetratricopeptide repeat domain"/>
    <property type="match status" value="1"/>
</dbReference>
<dbReference type="SUPFAM" id="SSF81901">
    <property type="entry name" value="HCP-like"/>
    <property type="match status" value="1"/>
</dbReference>
<dbReference type="EMBL" id="RQET01000004">
    <property type="protein sequence ID" value="TGK12087.1"/>
    <property type="molecule type" value="Genomic_DNA"/>
</dbReference>
<keyword evidence="3" id="KW-0449">Lipoprotein</keyword>
<dbReference type="NCBIfam" id="NF033161">
    <property type="entry name" value="lipo_LipL41"/>
    <property type="match status" value="1"/>
</dbReference>
<comment type="caution">
    <text evidence="3">The sequence shown here is derived from an EMBL/GenBank/DDBJ whole genome shotgun (WGS) entry which is preliminary data.</text>
</comment>
<feature type="region of interest" description="Disordered" evidence="2">
    <location>
        <begin position="164"/>
        <end position="183"/>
    </location>
</feature>
<dbReference type="AlphaFoldDB" id="A0A4R9GHG3"/>
<dbReference type="InterPro" id="IPR011990">
    <property type="entry name" value="TPR-like_helical_dom_sf"/>
</dbReference>
<feature type="compositionally biased region" description="Polar residues" evidence="2">
    <location>
        <begin position="172"/>
        <end position="183"/>
    </location>
</feature>
<feature type="repeat" description="TPR" evidence="1">
    <location>
        <begin position="309"/>
        <end position="342"/>
    </location>
</feature>
<proteinExistence type="predicted"/>
<gene>
    <name evidence="3" type="ORF">EHO60_07400</name>
</gene>
<evidence type="ECO:0000256" key="1">
    <source>
        <dbReference type="PROSITE-ProRule" id="PRU00339"/>
    </source>
</evidence>
<keyword evidence="1" id="KW-0802">TPR repeat</keyword>
<dbReference type="Proteomes" id="UP000298458">
    <property type="component" value="Unassembled WGS sequence"/>
</dbReference>
<sequence length="362" mass="40046">MKNRIVFFLIGLIAWLSCQRLEVEYPFYPKTPEGRELRHFLKGVRVVGLSVEKPTEEIWGSDLDASQAFIRIVPAKIFEAFSEDSYFKMIDLSKQPDLGNEISLSLTGITENRTKFGELSGAEALLYINVAKPVSECSEELRPDYWAIGILVLQVAASANSKSKHGGRYRSYTPSPHPVQTSDPIMKMTGVRKIILPIEATLVRIDTGESKSVTISKASTIYNSPGAVSCPAMLDSLSQALTESIPELEARLSPKIATEKIRIFTEDEDPEVASYLEEGYLEIKGETPSFLRAKSAWEKADAKASGKCWAAKANLATYYFSRGDFEKASELYESAAKLNVKKEKYLRGLGKTAASAADSDKE</sequence>
<accession>A0A4R9GHG3</accession>